<dbReference type="EMBL" id="SKBN01000333">
    <property type="protein sequence ID" value="TGJ78926.1"/>
    <property type="molecule type" value="Genomic_DNA"/>
</dbReference>
<comment type="caution">
    <text evidence="3">The sequence shown here is derived from an EMBL/GenBank/DDBJ whole genome shotgun (WGS) entry which is preliminary data.</text>
</comment>
<name>A0A4Z0YMN4_9PEZI</name>
<organism evidence="3 4">
    <name type="scientific">Xylaria hypoxylon</name>
    <dbReference type="NCBI Taxonomy" id="37992"/>
    <lineage>
        <taxon>Eukaryota</taxon>
        <taxon>Fungi</taxon>
        <taxon>Dikarya</taxon>
        <taxon>Ascomycota</taxon>
        <taxon>Pezizomycotina</taxon>
        <taxon>Sordariomycetes</taxon>
        <taxon>Xylariomycetidae</taxon>
        <taxon>Xylariales</taxon>
        <taxon>Xylariaceae</taxon>
        <taxon>Xylaria</taxon>
    </lineage>
</organism>
<evidence type="ECO:0000256" key="1">
    <source>
        <dbReference type="SAM" id="Coils"/>
    </source>
</evidence>
<keyword evidence="1" id="KW-0175">Coiled coil</keyword>
<keyword evidence="4" id="KW-1185">Reference proteome</keyword>
<dbReference type="STRING" id="37992.A0A4Z0YMN4"/>
<reference evidence="3 4" key="1">
    <citation type="submission" date="2019-03" db="EMBL/GenBank/DDBJ databases">
        <title>Draft genome sequence of Xylaria hypoxylon DSM 108379, a ubiquitous saprotrophic-parasitic fungi on hardwood.</title>
        <authorList>
            <person name="Buettner E."/>
            <person name="Leonhardt S."/>
            <person name="Gebauer A.M."/>
            <person name="Liers C."/>
            <person name="Hofrichter M."/>
            <person name="Kellner H."/>
        </authorList>
    </citation>
    <scope>NUCLEOTIDE SEQUENCE [LARGE SCALE GENOMIC DNA]</scope>
    <source>
        <strain evidence="3 4">DSM 108379</strain>
    </source>
</reference>
<proteinExistence type="predicted"/>
<evidence type="ECO:0000256" key="2">
    <source>
        <dbReference type="SAM" id="MobiDB-lite"/>
    </source>
</evidence>
<dbReference type="AlphaFoldDB" id="A0A4Z0YMN4"/>
<dbReference type="OrthoDB" id="3000060at2759"/>
<gene>
    <name evidence="3" type="ORF">E0Z10_g9837</name>
</gene>
<protein>
    <submittedName>
        <fullName evidence="3">Uncharacterized protein</fullName>
    </submittedName>
</protein>
<sequence length="780" mass="88323">MNDLGWHIADFLAFRALLCGEHKPKAQSWLALCDIPTLVGENPERYFHGRDRRLVGAAAKPEKRQTSTGLLDRDDNIQVETSVKALKDKFIAAVKSKLYILKKYQYPLLIVICGLTSLEQDIYFGNLGIDYRYTMKDFRYDLGDDINHIDATIVTPSLFSAGWQVNTSFGRPKSAEVCGSRDDFLARQFGGLFAQNLAHNFLGWKCPALDEAKVDSQVKRERFPGPVCPSDEVKALISQLQIKIQSYLVGGLSTCHMDHSFSFDKSKDEWEILIGHRERPLDYQSLDWYERKWSKLSPAQSLEPTVEGLAFLGNAFGGTRTSQLNHIAYLIEESYLAWPDYWASNFGQETKKDFERFMNTEYPDNLDCHEIFNVLEHRARTSILADTIVQYFDLPMPENERCRDHDNLKWKQALSETDRSSLIKYFGTVLACVPGPNVPPGVNLNDLSRLQRRLESAAGYVRASLGIRLLTSKDSSEVTISRIESFLREIKRKQAELLASNPEIYHMCCSWLNAINIPVRKLDNAVAATKYSLGIAISEDSNSVLDGDDEYDVYQGDDGHFDSGLSSVSFTSFGPVQQRDNFSVKSSENAATWSGQDEIVGLPQEVMDLEAQESRLIMEIQTTNDRTKRTQLTTELLELLQRSENSTRSVKANQSNHVDQAGAVDAAVGEAVSTISFTEAEERAAKEREEEEQIILEQKQAEMVRIVEQQRKKRQVAALERTALQVQREVEAMANIKEQREKELQEASGRVALQAKREEQVIARRQTPPHLRGVRGGRRS</sequence>
<accession>A0A4Z0YMN4</accession>
<feature type="coiled-coil region" evidence="1">
    <location>
        <begin position="677"/>
        <end position="746"/>
    </location>
</feature>
<feature type="region of interest" description="Disordered" evidence="2">
    <location>
        <begin position="760"/>
        <end position="780"/>
    </location>
</feature>
<evidence type="ECO:0000313" key="3">
    <source>
        <dbReference type="EMBL" id="TGJ78926.1"/>
    </source>
</evidence>
<evidence type="ECO:0000313" key="4">
    <source>
        <dbReference type="Proteomes" id="UP000297716"/>
    </source>
</evidence>
<dbReference type="Proteomes" id="UP000297716">
    <property type="component" value="Unassembled WGS sequence"/>
</dbReference>